<dbReference type="Gene3D" id="1.20.1560.10">
    <property type="entry name" value="ABC transporter type 1, transmembrane domain"/>
    <property type="match status" value="1"/>
</dbReference>
<dbReference type="AlphaFoldDB" id="A0A8S0UBI5"/>
<evidence type="ECO:0000256" key="2">
    <source>
        <dbReference type="ARBA" id="ARBA00022989"/>
    </source>
</evidence>
<dbReference type="GO" id="GO:0016020">
    <property type="term" value="C:membrane"/>
    <property type="evidence" value="ECO:0007669"/>
    <property type="project" value="InterPro"/>
</dbReference>
<dbReference type="Proteomes" id="UP000594638">
    <property type="component" value="Unassembled WGS sequence"/>
</dbReference>
<feature type="transmembrane region" description="Helical" evidence="5">
    <location>
        <begin position="88"/>
        <end position="110"/>
    </location>
</feature>
<evidence type="ECO:0000256" key="1">
    <source>
        <dbReference type="ARBA" id="ARBA00022692"/>
    </source>
</evidence>
<feature type="compositionally biased region" description="Pro residues" evidence="4">
    <location>
        <begin position="140"/>
        <end position="157"/>
    </location>
</feature>
<evidence type="ECO:0000256" key="4">
    <source>
        <dbReference type="SAM" id="MobiDB-lite"/>
    </source>
</evidence>
<dbReference type="InterPro" id="IPR036640">
    <property type="entry name" value="ABC1_TM_sf"/>
</dbReference>
<gene>
    <name evidence="6" type="ORF">OLEA9_A099805</name>
</gene>
<dbReference type="PRINTS" id="PR01217">
    <property type="entry name" value="PRICHEXTENSN"/>
</dbReference>
<name>A0A8S0UBI5_OLEEU</name>
<dbReference type="GO" id="GO:0005524">
    <property type="term" value="F:ATP binding"/>
    <property type="evidence" value="ECO:0007669"/>
    <property type="project" value="InterPro"/>
</dbReference>
<organism evidence="6 7">
    <name type="scientific">Olea europaea subsp. europaea</name>
    <dbReference type="NCBI Taxonomy" id="158383"/>
    <lineage>
        <taxon>Eukaryota</taxon>
        <taxon>Viridiplantae</taxon>
        <taxon>Streptophyta</taxon>
        <taxon>Embryophyta</taxon>
        <taxon>Tracheophyta</taxon>
        <taxon>Spermatophyta</taxon>
        <taxon>Magnoliopsida</taxon>
        <taxon>eudicotyledons</taxon>
        <taxon>Gunneridae</taxon>
        <taxon>Pentapetalae</taxon>
        <taxon>asterids</taxon>
        <taxon>lamiids</taxon>
        <taxon>Lamiales</taxon>
        <taxon>Oleaceae</taxon>
        <taxon>Oleeae</taxon>
        <taxon>Olea</taxon>
    </lineage>
</organism>
<feature type="transmembrane region" description="Helical" evidence="5">
    <location>
        <begin position="34"/>
        <end position="53"/>
    </location>
</feature>
<dbReference type="Gramene" id="OE9A099805T1">
    <property type="protein sequence ID" value="OE9A099805C1"/>
    <property type="gene ID" value="OE9A099805"/>
</dbReference>
<proteinExistence type="predicted"/>
<feature type="compositionally biased region" description="Pro residues" evidence="4">
    <location>
        <begin position="119"/>
        <end position="132"/>
    </location>
</feature>
<keyword evidence="1 5" id="KW-0812">Transmembrane</keyword>
<feature type="region of interest" description="Disordered" evidence="4">
    <location>
        <begin position="118"/>
        <end position="157"/>
    </location>
</feature>
<keyword evidence="2 5" id="KW-1133">Transmembrane helix</keyword>
<dbReference type="SUPFAM" id="SSF90123">
    <property type="entry name" value="ABC transporter transmembrane region"/>
    <property type="match status" value="1"/>
</dbReference>
<dbReference type="OrthoDB" id="6500128at2759"/>
<keyword evidence="3 5" id="KW-0472">Membrane</keyword>
<reference evidence="6 7" key="1">
    <citation type="submission" date="2019-12" db="EMBL/GenBank/DDBJ databases">
        <authorList>
            <person name="Alioto T."/>
            <person name="Alioto T."/>
            <person name="Gomez Garrido J."/>
        </authorList>
    </citation>
    <scope>NUCLEOTIDE SEQUENCE [LARGE SCALE GENOMIC DNA]</scope>
</reference>
<evidence type="ECO:0000313" key="6">
    <source>
        <dbReference type="EMBL" id="CAA3015184.1"/>
    </source>
</evidence>
<accession>A0A8S0UBI5</accession>
<evidence type="ECO:0000256" key="5">
    <source>
        <dbReference type="SAM" id="Phobius"/>
    </source>
</evidence>
<sequence length="269" mass="28904">MQIVEDYRDETDERKKPVTTQTLPFHKLLSQADAIDWILMALGTLGSIVHGIAQPVGYMLLGKALNAYGNNTNNTDDMVEALNKVVPYVWYMAIATFPAGILAESIPIPLQNVYHKMTSPPPAATSPAPPPSYAQYGHHPPTPGMGPHLPPPPHMSPYGQYPPPPVMPPYWNGSQYPPPQGPGMPVMLPCWSGSPYPPPPGGGPGYWSGSPYPPPPPPGPGYPYYYPIPPPNNVNSSSFMKGVVLGKLMHGTDAADAAHALNGDLPFPF</sequence>
<protein>
    <submittedName>
        <fullName evidence="6">ABC transporter B family member 19-like</fullName>
    </submittedName>
</protein>
<comment type="caution">
    <text evidence="6">The sequence shown here is derived from an EMBL/GenBank/DDBJ whole genome shotgun (WGS) entry which is preliminary data.</text>
</comment>
<evidence type="ECO:0000313" key="7">
    <source>
        <dbReference type="Proteomes" id="UP000594638"/>
    </source>
</evidence>
<dbReference type="EMBL" id="CACTIH010007530">
    <property type="protein sequence ID" value="CAA3015184.1"/>
    <property type="molecule type" value="Genomic_DNA"/>
</dbReference>
<evidence type="ECO:0000256" key="3">
    <source>
        <dbReference type="ARBA" id="ARBA00023136"/>
    </source>
</evidence>
<keyword evidence="7" id="KW-1185">Reference proteome</keyword>